<feature type="transmembrane region" description="Helical" evidence="1">
    <location>
        <begin position="12"/>
        <end position="34"/>
    </location>
</feature>
<reference evidence="2 3" key="4">
    <citation type="journal article" date="2011" name="BMC Genomics">
        <title>RNA-Seq improves annotation of protein-coding genes in the cucumber genome.</title>
        <authorList>
            <person name="Li Z."/>
            <person name="Zhang Z."/>
            <person name="Yan P."/>
            <person name="Huang S."/>
            <person name="Fei Z."/>
            <person name="Lin K."/>
        </authorList>
    </citation>
    <scope>NUCLEOTIDE SEQUENCE [LARGE SCALE GENOMIC DNA]</scope>
    <source>
        <strain evidence="3">cv. 9930</strain>
    </source>
</reference>
<dbReference type="Gramene" id="KGN50381">
    <property type="protein sequence ID" value="KGN50381"/>
    <property type="gene ID" value="Csa_5G171140"/>
</dbReference>
<gene>
    <name evidence="2" type="ORF">Csa_5G171140</name>
</gene>
<reference evidence="2 3" key="3">
    <citation type="journal article" date="2010" name="BMC Genomics">
        <title>Transcriptome sequencing and comparative analysis of cucumber flowers with different sex types.</title>
        <authorList>
            <person name="Guo S."/>
            <person name="Zheng Y."/>
            <person name="Joung J.G."/>
            <person name="Liu S."/>
            <person name="Zhang Z."/>
            <person name="Crasta O.R."/>
            <person name="Sobral B.W."/>
            <person name="Xu Y."/>
            <person name="Huang S."/>
            <person name="Fei Z."/>
        </authorList>
    </citation>
    <scope>NUCLEOTIDE SEQUENCE [LARGE SCALE GENOMIC DNA]</scope>
    <source>
        <strain evidence="3">cv. 9930</strain>
    </source>
</reference>
<reference evidence="2 3" key="1">
    <citation type="journal article" date="2009" name="Nat. Genet.">
        <title>The genome of the cucumber, Cucumis sativus L.</title>
        <authorList>
            <person name="Huang S."/>
            <person name="Li R."/>
            <person name="Zhang Z."/>
            <person name="Li L."/>
            <person name="Gu X."/>
            <person name="Fan W."/>
            <person name="Lucas W.J."/>
            <person name="Wang X."/>
            <person name="Xie B."/>
            <person name="Ni P."/>
            <person name="Ren Y."/>
            <person name="Zhu H."/>
            <person name="Li J."/>
            <person name="Lin K."/>
            <person name="Jin W."/>
            <person name="Fei Z."/>
            <person name="Li G."/>
            <person name="Staub J."/>
            <person name="Kilian A."/>
            <person name="van der Vossen E.A."/>
            <person name="Wu Y."/>
            <person name="Guo J."/>
            <person name="He J."/>
            <person name="Jia Z."/>
            <person name="Ren Y."/>
            <person name="Tian G."/>
            <person name="Lu Y."/>
            <person name="Ruan J."/>
            <person name="Qian W."/>
            <person name="Wang M."/>
            <person name="Huang Q."/>
            <person name="Li B."/>
            <person name="Xuan Z."/>
            <person name="Cao J."/>
            <person name="Asan"/>
            <person name="Wu Z."/>
            <person name="Zhang J."/>
            <person name="Cai Q."/>
            <person name="Bai Y."/>
            <person name="Zhao B."/>
            <person name="Han Y."/>
            <person name="Li Y."/>
            <person name="Li X."/>
            <person name="Wang S."/>
            <person name="Shi Q."/>
            <person name="Liu S."/>
            <person name="Cho W.K."/>
            <person name="Kim J.Y."/>
            <person name="Xu Y."/>
            <person name="Heller-Uszynska K."/>
            <person name="Miao H."/>
            <person name="Cheng Z."/>
            <person name="Zhang S."/>
            <person name="Wu J."/>
            <person name="Yang Y."/>
            <person name="Kang H."/>
            <person name="Li M."/>
            <person name="Liang H."/>
            <person name="Ren X."/>
            <person name="Shi Z."/>
            <person name="Wen M."/>
            <person name="Jian M."/>
            <person name="Yang H."/>
            <person name="Zhang G."/>
            <person name="Yang Z."/>
            <person name="Chen R."/>
            <person name="Liu S."/>
            <person name="Li J."/>
            <person name="Ma L."/>
            <person name="Liu H."/>
            <person name="Zhou Y."/>
            <person name="Zhao J."/>
            <person name="Fang X."/>
            <person name="Li G."/>
            <person name="Fang L."/>
            <person name="Li Y."/>
            <person name="Liu D."/>
            <person name="Zheng H."/>
            <person name="Zhang Y."/>
            <person name="Qin N."/>
            <person name="Li Z."/>
            <person name="Yang G."/>
            <person name="Yang S."/>
            <person name="Bolund L."/>
            <person name="Kristiansen K."/>
            <person name="Zheng H."/>
            <person name="Li S."/>
            <person name="Zhang X."/>
            <person name="Yang H."/>
            <person name="Wang J."/>
            <person name="Sun R."/>
            <person name="Zhang B."/>
            <person name="Jiang S."/>
            <person name="Wang J."/>
            <person name="Du Y."/>
            <person name="Li S."/>
        </authorList>
    </citation>
    <scope>NUCLEOTIDE SEQUENCE [LARGE SCALE GENOMIC DNA]</scope>
    <source>
        <strain evidence="3">cv. 9930</strain>
    </source>
</reference>
<organism evidence="2 3">
    <name type="scientific">Cucumis sativus</name>
    <name type="common">Cucumber</name>
    <dbReference type="NCBI Taxonomy" id="3659"/>
    <lineage>
        <taxon>Eukaryota</taxon>
        <taxon>Viridiplantae</taxon>
        <taxon>Streptophyta</taxon>
        <taxon>Embryophyta</taxon>
        <taxon>Tracheophyta</taxon>
        <taxon>Spermatophyta</taxon>
        <taxon>Magnoliopsida</taxon>
        <taxon>eudicotyledons</taxon>
        <taxon>Gunneridae</taxon>
        <taxon>Pentapetalae</taxon>
        <taxon>rosids</taxon>
        <taxon>fabids</taxon>
        <taxon>Cucurbitales</taxon>
        <taxon>Cucurbitaceae</taxon>
        <taxon>Benincaseae</taxon>
        <taxon>Cucumis</taxon>
    </lineage>
</organism>
<dbReference type="Proteomes" id="UP000029981">
    <property type="component" value="Chromosome 5"/>
</dbReference>
<protein>
    <submittedName>
        <fullName evidence="2">Uncharacterized protein</fullName>
    </submittedName>
</protein>
<evidence type="ECO:0000313" key="2">
    <source>
        <dbReference type="EMBL" id="KGN50381.1"/>
    </source>
</evidence>
<evidence type="ECO:0000313" key="3">
    <source>
        <dbReference type="Proteomes" id="UP000029981"/>
    </source>
</evidence>
<accession>A0A0A0KRN2</accession>
<dbReference type="AlphaFoldDB" id="A0A0A0KRN2"/>
<keyword evidence="1" id="KW-1133">Transmembrane helix</keyword>
<dbReference type="EMBL" id="CM002926">
    <property type="protein sequence ID" value="KGN50381.1"/>
    <property type="molecule type" value="Genomic_DNA"/>
</dbReference>
<reference evidence="2 3" key="2">
    <citation type="journal article" date="2009" name="PLoS ONE">
        <title>An integrated genetic and cytogenetic map of the cucumber genome.</title>
        <authorList>
            <person name="Ren Y."/>
            <person name="Zhang Z."/>
            <person name="Liu J."/>
            <person name="Staub J.E."/>
            <person name="Han Y."/>
            <person name="Cheng Z."/>
            <person name="Li X."/>
            <person name="Lu J."/>
            <person name="Miao H."/>
            <person name="Kang H."/>
            <person name="Xie B."/>
            <person name="Gu X."/>
            <person name="Wang X."/>
            <person name="Du Y."/>
            <person name="Jin W."/>
            <person name="Huang S."/>
        </authorList>
    </citation>
    <scope>NUCLEOTIDE SEQUENCE [LARGE SCALE GENOMIC DNA]</scope>
    <source>
        <strain evidence="3">cv. 9930</strain>
    </source>
</reference>
<keyword evidence="1" id="KW-0812">Transmembrane</keyword>
<name>A0A0A0KRN2_CUCSA</name>
<sequence>MYVVESGSKPESMASLNILIASLNILTETFNLAALQSPVRRMSYVTNLGTSPWLCKFLNNVIALLVYPQLQKPKIITSNVAGLGEWSLSIKSKKMLLASSGFPTLRKQWVKVV</sequence>
<keyword evidence="1" id="KW-0472">Membrane</keyword>
<keyword evidence="3" id="KW-1185">Reference proteome</keyword>
<proteinExistence type="predicted"/>
<evidence type="ECO:0000256" key="1">
    <source>
        <dbReference type="SAM" id="Phobius"/>
    </source>
</evidence>